<organism evidence="11 12">
    <name type="scientific">Dioszegia hungarica</name>
    <dbReference type="NCBI Taxonomy" id="4972"/>
    <lineage>
        <taxon>Eukaryota</taxon>
        <taxon>Fungi</taxon>
        <taxon>Dikarya</taxon>
        <taxon>Basidiomycota</taxon>
        <taxon>Agaricomycotina</taxon>
        <taxon>Tremellomycetes</taxon>
        <taxon>Tremellales</taxon>
        <taxon>Bulleribasidiaceae</taxon>
        <taxon>Dioszegia</taxon>
    </lineage>
</organism>
<evidence type="ECO:0000313" key="11">
    <source>
        <dbReference type="EMBL" id="KAI9636340.1"/>
    </source>
</evidence>
<keyword evidence="7" id="KW-0496">Mitochondrion</keyword>
<evidence type="ECO:0000256" key="7">
    <source>
        <dbReference type="ARBA" id="ARBA00023128"/>
    </source>
</evidence>
<comment type="caution">
    <text evidence="11">The sequence shown here is derived from an EMBL/GenBank/DDBJ whole genome shotgun (WGS) entry which is preliminary data.</text>
</comment>
<evidence type="ECO:0000256" key="1">
    <source>
        <dbReference type="ARBA" id="ARBA00004225"/>
    </source>
</evidence>
<dbReference type="GO" id="GO:0031966">
    <property type="term" value="C:mitochondrial membrane"/>
    <property type="evidence" value="ECO:0007669"/>
    <property type="project" value="UniProtKB-SubCell"/>
</dbReference>
<dbReference type="EMBL" id="JAKWFO010000005">
    <property type="protein sequence ID" value="KAI9636340.1"/>
    <property type="molecule type" value="Genomic_DNA"/>
</dbReference>
<evidence type="ECO:0000256" key="6">
    <source>
        <dbReference type="ARBA" id="ARBA00022989"/>
    </source>
</evidence>
<feature type="repeat" description="Solcar" evidence="9">
    <location>
        <begin position="104"/>
        <end position="195"/>
    </location>
</feature>
<comment type="subcellular location">
    <subcellularLocation>
        <location evidence="1">Mitochondrion membrane</location>
        <topology evidence="1">Multi-pass membrane protein</topology>
    </subcellularLocation>
</comment>
<dbReference type="InterPro" id="IPR018108">
    <property type="entry name" value="MCP_transmembrane"/>
</dbReference>
<dbReference type="Proteomes" id="UP001164286">
    <property type="component" value="Unassembled WGS sequence"/>
</dbReference>
<dbReference type="PROSITE" id="PS51257">
    <property type="entry name" value="PROKAR_LIPOPROTEIN"/>
    <property type="match status" value="1"/>
</dbReference>
<dbReference type="InterPro" id="IPR023395">
    <property type="entry name" value="MCP_dom_sf"/>
</dbReference>
<evidence type="ECO:0000256" key="5">
    <source>
        <dbReference type="ARBA" id="ARBA00022737"/>
    </source>
</evidence>
<evidence type="ECO:0000256" key="3">
    <source>
        <dbReference type="ARBA" id="ARBA00022448"/>
    </source>
</evidence>
<keyword evidence="6" id="KW-1133">Transmembrane helix</keyword>
<evidence type="ECO:0000256" key="9">
    <source>
        <dbReference type="PROSITE-ProRule" id="PRU00282"/>
    </source>
</evidence>
<reference evidence="11" key="1">
    <citation type="journal article" date="2022" name="G3 (Bethesda)">
        <title>High quality genome of the basidiomycete yeast Dioszegia hungarica PDD-24b-2 isolated from cloud water.</title>
        <authorList>
            <person name="Jarrige D."/>
            <person name="Haridas S."/>
            <person name="Bleykasten-Grosshans C."/>
            <person name="Joly M."/>
            <person name="Nadalig T."/>
            <person name="Sancelme M."/>
            <person name="Vuilleumier S."/>
            <person name="Grigoriev I.V."/>
            <person name="Amato P."/>
            <person name="Bringel F."/>
        </authorList>
    </citation>
    <scope>NUCLEOTIDE SEQUENCE</scope>
    <source>
        <strain evidence="11">PDD-24b-2</strain>
    </source>
</reference>
<dbReference type="Gene3D" id="1.50.40.10">
    <property type="entry name" value="Mitochondrial carrier domain"/>
    <property type="match status" value="1"/>
</dbReference>
<evidence type="ECO:0000256" key="4">
    <source>
        <dbReference type="ARBA" id="ARBA00022692"/>
    </source>
</evidence>
<keyword evidence="12" id="KW-1185">Reference proteome</keyword>
<evidence type="ECO:0000256" key="2">
    <source>
        <dbReference type="ARBA" id="ARBA00006375"/>
    </source>
</evidence>
<dbReference type="PROSITE" id="PS50920">
    <property type="entry name" value="SOLCAR"/>
    <property type="match status" value="3"/>
</dbReference>
<dbReference type="SUPFAM" id="SSF103506">
    <property type="entry name" value="Mitochondrial carrier"/>
    <property type="match status" value="1"/>
</dbReference>
<comment type="similarity">
    <text evidence="2 10">Belongs to the mitochondrial carrier (TC 2.A.29) family.</text>
</comment>
<gene>
    <name evidence="11" type="ORF">MKK02DRAFT_37106</name>
</gene>
<dbReference type="PRINTS" id="PR00784">
    <property type="entry name" value="MTUNCOUPLING"/>
</dbReference>
<evidence type="ECO:0000256" key="10">
    <source>
        <dbReference type="RuleBase" id="RU000488"/>
    </source>
</evidence>
<dbReference type="GO" id="GO:0055085">
    <property type="term" value="P:transmembrane transport"/>
    <property type="evidence" value="ECO:0007669"/>
    <property type="project" value="InterPro"/>
</dbReference>
<keyword evidence="5" id="KW-0677">Repeat</keyword>
<accession>A0AA38H8Z2</accession>
<keyword evidence="4 9" id="KW-0812">Transmembrane</keyword>
<dbReference type="PANTHER" id="PTHR45618">
    <property type="entry name" value="MITOCHONDRIAL DICARBOXYLATE CARRIER-RELATED"/>
    <property type="match status" value="1"/>
</dbReference>
<dbReference type="RefSeq" id="XP_052946117.1">
    <property type="nucleotide sequence ID" value="XM_053089562.1"/>
</dbReference>
<feature type="repeat" description="Solcar" evidence="9">
    <location>
        <begin position="204"/>
        <end position="288"/>
    </location>
</feature>
<sequence>MAPKNQAYPFWIGGAAASMAACCTHPLDVMRVPEDNLRPLYQGCPANSWYVTLRCSPILADAAGVRGLYTGLTASIFRQMTYSIVRLGAYDKLKTEMAKGGKKLSTLDMVMCASGAGALGGLAGNPADIILVRMVADPTKPAEQRVNYSNALQGVYRMVKDEGGSSLIRGLAPNTVRAILMTASQLVSYDFFKDALLSANILSEGMPLHFTASAAAGTIATTICAPADVLKSRVMNQKGAGQGVMSILTESLRTEGPRFLFRGWLPAWIRLTPNTICMFVFLEQIRKGIDYIRDDRTIGEVTKDR</sequence>
<dbReference type="Pfam" id="PF00153">
    <property type="entry name" value="Mito_carr"/>
    <property type="match status" value="3"/>
</dbReference>
<evidence type="ECO:0000313" key="12">
    <source>
        <dbReference type="Proteomes" id="UP001164286"/>
    </source>
</evidence>
<dbReference type="InterPro" id="IPR050391">
    <property type="entry name" value="Mito_Metabolite_Transporter"/>
</dbReference>
<feature type="repeat" description="Solcar" evidence="9">
    <location>
        <begin position="4"/>
        <end position="96"/>
    </location>
</feature>
<keyword evidence="3 10" id="KW-0813">Transport</keyword>
<proteinExistence type="inferred from homology"/>
<protein>
    <submittedName>
        <fullName evidence="11">Mitochondrial carrier</fullName>
    </submittedName>
</protein>
<dbReference type="AlphaFoldDB" id="A0AA38H8Z2"/>
<dbReference type="GeneID" id="77728767"/>
<keyword evidence="8 9" id="KW-0472">Membrane</keyword>
<dbReference type="InterPro" id="IPR002067">
    <property type="entry name" value="MCP"/>
</dbReference>
<name>A0AA38H8Z2_9TREE</name>
<evidence type="ECO:0000256" key="8">
    <source>
        <dbReference type="ARBA" id="ARBA00023136"/>
    </source>
</evidence>